<comment type="caution">
    <text evidence="1">The sequence shown here is derived from an EMBL/GenBank/DDBJ whole genome shotgun (WGS) entry which is preliminary data.</text>
</comment>
<keyword evidence="2" id="KW-1185">Reference proteome</keyword>
<organism evidence="1 2">
    <name type="scientific">Cryptococcus floricola</name>
    <dbReference type="NCBI Taxonomy" id="2591691"/>
    <lineage>
        <taxon>Eukaryota</taxon>
        <taxon>Fungi</taxon>
        <taxon>Dikarya</taxon>
        <taxon>Basidiomycota</taxon>
        <taxon>Agaricomycotina</taxon>
        <taxon>Tremellomycetes</taxon>
        <taxon>Tremellales</taxon>
        <taxon>Cryptococcaceae</taxon>
        <taxon>Cryptococcus</taxon>
    </lineage>
</organism>
<accession>A0A5D3AQJ5</accession>
<evidence type="ECO:0000313" key="2">
    <source>
        <dbReference type="Proteomes" id="UP000322245"/>
    </source>
</evidence>
<name>A0A5D3AQJ5_9TREE</name>
<protein>
    <submittedName>
        <fullName evidence="1">Uncharacterized protein</fullName>
    </submittedName>
</protein>
<gene>
    <name evidence="1" type="ORF">B9479_007445</name>
</gene>
<reference evidence="1 2" key="1">
    <citation type="submission" date="2017-05" db="EMBL/GenBank/DDBJ databases">
        <title>The Genome Sequence of Tsuchiyaea wingfieldii DSM 27421.</title>
        <authorList>
            <person name="Cuomo C."/>
            <person name="Passer A."/>
            <person name="Billmyre B."/>
            <person name="Heitman J."/>
        </authorList>
    </citation>
    <scope>NUCLEOTIDE SEQUENCE [LARGE SCALE GENOMIC DNA]</scope>
    <source>
        <strain evidence="1 2">DSM 27421</strain>
    </source>
</reference>
<sequence>MTTTKVSIRDMRAWGLASVHIRWEEEKSSQRYVSNITTIGLPKADGHPRVTSEKSVTTALDESLRNIVNSALKEAVPAESPTYFHWSPDDTLHGTGTPDYHLYNIKKEGGGKDHSPSDRLIEVKKEAVFRCIAAQMMRALDGPDGIWLREDVQRGMSMSGDFDESEDGNQGKRVRRVRMAICQCVKELVTRQAKEVLFTTYSLGFIVRFDRSLII</sequence>
<dbReference type="EMBL" id="NIDF01000169">
    <property type="protein sequence ID" value="TYJ51956.1"/>
    <property type="molecule type" value="Genomic_DNA"/>
</dbReference>
<evidence type="ECO:0000313" key="1">
    <source>
        <dbReference type="EMBL" id="TYJ51956.1"/>
    </source>
</evidence>
<dbReference type="AlphaFoldDB" id="A0A5D3AQJ5"/>
<dbReference type="Proteomes" id="UP000322245">
    <property type="component" value="Unassembled WGS sequence"/>
</dbReference>
<proteinExistence type="predicted"/>